<sequence>MGGNIISFIGDQLYLIALPIMVLKISGSPLSMGVIAAVERFPIVLQPLMGVLADRWNRKRILLVCDFGRAVVMGLMGTLYLMDRVLLPELFVAALVIGVLSQIYHTSQFASIPDLVQTEDIQAVNAINTGAFNSAVLIGPALGGLILSYYNPGVSLLMNAFSYILAFCSVLVVKIHTHRKKDAAANFLAEVKEGFIFVSRMKPILYTNMALLFSVVGTTMLVTMIVIHLKETMELTPEKVGILLSISGGGAIAGALMTSFFNRFFKVQQVLFASSLIGGISIIIFGLSSTFISLMAWNVVGMICAAVKNPFIATMRQSLTPAELLGRVQATSRFMTWLLMPPAALVSGLIAQHFGTHAVMIIGGSISTIASFFFLHKSLRID</sequence>
<dbReference type="GO" id="GO:0022857">
    <property type="term" value="F:transmembrane transporter activity"/>
    <property type="evidence" value="ECO:0007669"/>
    <property type="project" value="InterPro"/>
</dbReference>
<dbReference type="GO" id="GO:0005886">
    <property type="term" value="C:plasma membrane"/>
    <property type="evidence" value="ECO:0007669"/>
    <property type="project" value="UniProtKB-SubCell"/>
</dbReference>
<evidence type="ECO:0000256" key="7">
    <source>
        <dbReference type="SAM" id="Phobius"/>
    </source>
</evidence>
<dbReference type="PANTHER" id="PTHR23513:SF6">
    <property type="entry name" value="MAJOR FACILITATOR SUPERFAMILY ASSOCIATED DOMAIN-CONTAINING PROTEIN"/>
    <property type="match status" value="1"/>
</dbReference>
<evidence type="ECO:0000256" key="1">
    <source>
        <dbReference type="ARBA" id="ARBA00004651"/>
    </source>
</evidence>
<feature type="transmembrane region" description="Helical" evidence="7">
    <location>
        <begin position="126"/>
        <end position="150"/>
    </location>
</feature>
<name>A0A3L7JU07_9BACI</name>
<accession>A0A3L7JU07</accession>
<keyword evidence="2" id="KW-0813">Transport</keyword>
<gene>
    <name evidence="9" type="ORF">D9X91_14955</name>
</gene>
<evidence type="ECO:0000313" key="10">
    <source>
        <dbReference type="Proteomes" id="UP000276770"/>
    </source>
</evidence>
<protein>
    <submittedName>
        <fullName evidence="9">MFS transporter</fullName>
    </submittedName>
</protein>
<feature type="transmembrane region" description="Helical" evidence="7">
    <location>
        <begin position="357"/>
        <end position="375"/>
    </location>
</feature>
<dbReference type="InterPro" id="IPR010290">
    <property type="entry name" value="TM_effector"/>
</dbReference>
<dbReference type="Gene3D" id="1.20.1250.20">
    <property type="entry name" value="MFS general substrate transporter like domains"/>
    <property type="match status" value="1"/>
</dbReference>
<proteinExistence type="predicted"/>
<feature type="transmembrane region" description="Helical" evidence="7">
    <location>
        <begin position="156"/>
        <end position="173"/>
    </location>
</feature>
<dbReference type="InterPro" id="IPR036259">
    <property type="entry name" value="MFS_trans_sf"/>
</dbReference>
<comment type="subcellular location">
    <subcellularLocation>
        <location evidence="1">Cell membrane</location>
        <topology evidence="1">Multi-pass membrane protein</topology>
    </subcellularLocation>
</comment>
<reference evidence="9 10" key="1">
    <citation type="submission" date="2018-10" db="EMBL/GenBank/DDBJ databases">
        <title>Falsibacillus sp. genome draft.</title>
        <authorList>
            <person name="Shi S."/>
        </authorList>
    </citation>
    <scope>NUCLEOTIDE SEQUENCE [LARGE SCALE GENOMIC DNA]</scope>
    <source>
        <strain evidence="9 10">GY 10110</strain>
    </source>
</reference>
<feature type="transmembrane region" description="Helical" evidence="7">
    <location>
        <begin position="86"/>
        <end position="105"/>
    </location>
</feature>
<dbReference type="PANTHER" id="PTHR23513">
    <property type="entry name" value="INTEGRAL MEMBRANE EFFLUX PROTEIN-RELATED"/>
    <property type="match status" value="1"/>
</dbReference>
<keyword evidence="3" id="KW-1003">Cell membrane</keyword>
<comment type="caution">
    <text evidence="9">The sequence shown here is derived from an EMBL/GenBank/DDBJ whole genome shotgun (WGS) entry which is preliminary data.</text>
</comment>
<feature type="transmembrane region" description="Helical" evidence="7">
    <location>
        <begin position="12"/>
        <end position="39"/>
    </location>
</feature>
<organism evidence="9 10">
    <name type="scientific">Falsibacillus albus</name>
    <dbReference type="NCBI Taxonomy" id="2478915"/>
    <lineage>
        <taxon>Bacteria</taxon>
        <taxon>Bacillati</taxon>
        <taxon>Bacillota</taxon>
        <taxon>Bacilli</taxon>
        <taxon>Bacillales</taxon>
        <taxon>Bacillaceae</taxon>
        <taxon>Falsibacillus</taxon>
    </lineage>
</organism>
<dbReference type="Pfam" id="PF05977">
    <property type="entry name" value="MFS_3"/>
    <property type="match status" value="1"/>
</dbReference>
<keyword evidence="10" id="KW-1185">Reference proteome</keyword>
<dbReference type="OrthoDB" id="2276409at2"/>
<feature type="transmembrane region" description="Helical" evidence="7">
    <location>
        <begin position="270"/>
        <end position="288"/>
    </location>
</feature>
<dbReference type="Proteomes" id="UP000276770">
    <property type="component" value="Unassembled WGS sequence"/>
</dbReference>
<keyword evidence="4 7" id="KW-0812">Transmembrane</keyword>
<dbReference type="InterPro" id="IPR020846">
    <property type="entry name" value="MFS_dom"/>
</dbReference>
<evidence type="ECO:0000256" key="6">
    <source>
        <dbReference type="ARBA" id="ARBA00023136"/>
    </source>
</evidence>
<feature type="transmembrane region" description="Helical" evidence="7">
    <location>
        <begin position="241"/>
        <end position="261"/>
    </location>
</feature>
<keyword evidence="6 7" id="KW-0472">Membrane</keyword>
<evidence type="ECO:0000256" key="2">
    <source>
        <dbReference type="ARBA" id="ARBA00022448"/>
    </source>
</evidence>
<dbReference type="CDD" id="cd06173">
    <property type="entry name" value="MFS_MefA_like"/>
    <property type="match status" value="1"/>
</dbReference>
<dbReference type="PROSITE" id="PS50850">
    <property type="entry name" value="MFS"/>
    <property type="match status" value="1"/>
</dbReference>
<dbReference type="SUPFAM" id="SSF103473">
    <property type="entry name" value="MFS general substrate transporter"/>
    <property type="match status" value="1"/>
</dbReference>
<evidence type="ECO:0000313" key="9">
    <source>
        <dbReference type="EMBL" id="RLQ94377.1"/>
    </source>
</evidence>
<dbReference type="AlphaFoldDB" id="A0A3L7JU07"/>
<dbReference type="PRINTS" id="PR01988">
    <property type="entry name" value="EXPORTERBACE"/>
</dbReference>
<evidence type="ECO:0000259" key="8">
    <source>
        <dbReference type="PROSITE" id="PS50850"/>
    </source>
</evidence>
<feature type="domain" description="Major facilitator superfamily (MFS) profile" evidence="8">
    <location>
        <begin position="203"/>
        <end position="382"/>
    </location>
</feature>
<evidence type="ECO:0000256" key="4">
    <source>
        <dbReference type="ARBA" id="ARBA00022692"/>
    </source>
</evidence>
<keyword evidence="5 7" id="KW-1133">Transmembrane helix</keyword>
<evidence type="ECO:0000256" key="5">
    <source>
        <dbReference type="ARBA" id="ARBA00022989"/>
    </source>
</evidence>
<dbReference type="EMBL" id="RCVZ01000010">
    <property type="protein sequence ID" value="RLQ94377.1"/>
    <property type="molecule type" value="Genomic_DNA"/>
</dbReference>
<dbReference type="InterPro" id="IPR022324">
    <property type="entry name" value="Bacilysin_exporter_BacE_put"/>
</dbReference>
<feature type="transmembrane region" description="Helical" evidence="7">
    <location>
        <begin position="209"/>
        <end position="229"/>
    </location>
</feature>
<evidence type="ECO:0000256" key="3">
    <source>
        <dbReference type="ARBA" id="ARBA00022475"/>
    </source>
</evidence>